<reference evidence="12" key="1">
    <citation type="submission" date="2025-08" db="UniProtKB">
        <authorList>
            <consortium name="RefSeq"/>
        </authorList>
    </citation>
    <scope>IDENTIFICATION</scope>
    <source>
        <tissue evidence="12">Kidney</tissue>
    </source>
</reference>
<organism evidence="11 12">
    <name type="scientific">Pteropus vampyrus</name>
    <name type="common">Large flying fox</name>
    <dbReference type="NCBI Taxonomy" id="132908"/>
    <lineage>
        <taxon>Eukaryota</taxon>
        <taxon>Metazoa</taxon>
        <taxon>Chordata</taxon>
        <taxon>Craniata</taxon>
        <taxon>Vertebrata</taxon>
        <taxon>Euteleostomi</taxon>
        <taxon>Mammalia</taxon>
        <taxon>Eutheria</taxon>
        <taxon>Laurasiatheria</taxon>
        <taxon>Chiroptera</taxon>
        <taxon>Yinpterochiroptera</taxon>
        <taxon>Pteropodoidea</taxon>
        <taxon>Pteropodidae</taxon>
        <taxon>Pteropodinae</taxon>
        <taxon>Pteropus</taxon>
    </lineage>
</organism>
<dbReference type="InterPro" id="IPR013083">
    <property type="entry name" value="Znf_RING/FYVE/PHD"/>
</dbReference>
<dbReference type="Proteomes" id="UP000515202">
    <property type="component" value="Unplaced"/>
</dbReference>
<dbReference type="RefSeq" id="XP_023375761.1">
    <property type="nucleotide sequence ID" value="XM_023519993.1"/>
</dbReference>
<dbReference type="GeneID" id="105301577"/>
<dbReference type="KEGG" id="pvp:105301577"/>
<evidence type="ECO:0000256" key="5">
    <source>
        <dbReference type="ARBA" id="ARBA00022833"/>
    </source>
</evidence>
<evidence type="ECO:0000259" key="10">
    <source>
        <dbReference type="PROSITE" id="PS50089"/>
    </source>
</evidence>
<dbReference type="CTD" id="57484"/>
<evidence type="ECO:0000256" key="9">
    <source>
        <dbReference type="SAM" id="Phobius"/>
    </source>
</evidence>
<dbReference type="PROSITE" id="PS50089">
    <property type="entry name" value="ZF_RING_2"/>
    <property type="match status" value="1"/>
</dbReference>
<keyword evidence="6 9" id="KW-1133">Transmembrane helix</keyword>
<dbReference type="PANTHER" id="PTHR46539">
    <property type="entry name" value="E3 UBIQUITIN-PROTEIN LIGASE ATL42"/>
    <property type="match status" value="1"/>
</dbReference>
<dbReference type="AlphaFoldDB" id="A0A6P6BL25"/>
<dbReference type="Gene3D" id="3.30.40.10">
    <property type="entry name" value="Zinc/RING finger domain, C3HC4 (zinc finger)"/>
    <property type="match status" value="1"/>
</dbReference>
<evidence type="ECO:0000256" key="7">
    <source>
        <dbReference type="ARBA" id="ARBA00023136"/>
    </source>
</evidence>
<dbReference type="SUPFAM" id="SSF57850">
    <property type="entry name" value="RING/U-box"/>
    <property type="match status" value="1"/>
</dbReference>
<evidence type="ECO:0000256" key="8">
    <source>
        <dbReference type="PROSITE-ProRule" id="PRU00175"/>
    </source>
</evidence>
<dbReference type="GO" id="GO:0016020">
    <property type="term" value="C:membrane"/>
    <property type="evidence" value="ECO:0007669"/>
    <property type="project" value="UniProtKB-SubCell"/>
</dbReference>
<dbReference type="GO" id="GO:0008270">
    <property type="term" value="F:zinc ion binding"/>
    <property type="evidence" value="ECO:0007669"/>
    <property type="project" value="UniProtKB-KW"/>
</dbReference>
<sequence length="334" mass="36971">MTQIFYYDSSSSYPPYLHRPLLAPLTTGVEDIVAIMIPEPKGKEIVSLLERNITVTMYITIGTRNLQKYVSRTSVVFVSISFIVLMIISLAWLVFYYIQRFRYANARDRNQRRLGDAAKKAISKLQVRTIKKGDKEKKFQIYVKAASVKLSRKVLVGFTTRILSMTSDGSLGCRGRGSLCSCRRSKMCGSHCRHLFHKSCVDPWLLDHRTCPMCKMNILKALGIPPNADCMDDLPTDFEGSLGGPPTNQITGASDTTVNESSVTLDPAVRTVGALQVVQDADLTTQEGEAIFSTNSDQEPAVSSDSDISLIMAMEVGLSDVELSTDQDCEEVKS</sequence>
<comment type="subcellular location">
    <subcellularLocation>
        <location evidence="1">Membrane</location>
    </subcellularLocation>
</comment>
<proteinExistence type="predicted"/>
<dbReference type="InterPro" id="IPR001841">
    <property type="entry name" value="Znf_RING"/>
</dbReference>
<evidence type="ECO:0000256" key="1">
    <source>
        <dbReference type="ARBA" id="ARBA00004370"/>
    </source>
</evidence>
<evidence type="ECO:0000313" key="11">
    <source>
        <dbReference type="Proteomes" id="UP000515202"/>
    </source>
</evidence>
<accession>A0A6P6BL25</accession>
<evidence type="ECO:0000256" key="6">
    <source>
        <dbReference type="ARBA" id="ARBA00022989"/>
    </source>
</evidence>
<keyword evidence="7 9" id="KW-0472">Membrane</keyword>
<keyword evidence="4 8" id="KW-0863">Zinc-finger</keyword>
<name>A0A6P6BL25_PTEVA</name>
<gene>
    <name evidence="12" type="primary">RNF150</name>
</gene>
<dbReference type="OrthoDB" id="5357315at2759"/>
<keyword evidence="5" id="KW-0862">Zinc</keyword>
<dbReference type="PANTHER" id="PTHR46539:SF27">
    <property type="entry name" value="RING FINGER PROTEIN 128"/>
    <property type="match status" value="1"/>
</dbReference>
<dbReference type="Gene3D" id="3.50.30.30">
    <property type="match status" value="1"/>
</dbReference>
<evidence type="ECO:0000256" key="2">
    <source>
        <dbReference type="ARBA" id="ARBA00022692"/>
    </source>
</evidence>
<keyword evidence="2 9" id="KW-0812">Transmembrane</keyword>
<keyword evidence="3" id="KW-0479">Metal-binding</keyword>
<protein>
    <submittedName>
        <fullName evidence="12">RING finger protein 150</fullName>
    </submittedName>
</protein>
<evidence type="ECO:0000313" key="12">
    <source>
        <dbReference type="RefSeq" id="XP_023375761.1"/>
    </source>
</evidence>
<feature type="transmembrane region" description="Helical" evidence="9">
    <location>
        <begin position="75"/>
        <end position="98"/>
    </location>
</feature>
<evidence type="ECO:0000256" key="4">
    <source>
        <dbReference type="ARBA" id="ARBA00022771"/>
    </source>
</evidence>
<evidence type="ECO:0000256" key="3">
    <source>
        <dbReference type="ARBA" id="ARBA00022723"/>
    </source>
</evidence>
<feature type="domain" description="RING-type" evidence="10">
    <location>
        <begin position="192"/>
        <end position="215"/>
    </location>
</feature>
<keyword evidence="11" id="KW-1185">Reference proteome</keyword>